<dbReference type="Pfam" id="PF01978">
    <property type="entry name" value="TrmB"/>
    <property type="match status" value="1"/>
</dbReference>
<dbReference type="PANTHER" id="PTHR34293:SF1">
    <property type="entry name" value="HTH-TYPE TRANSCRIPTIONAL REGULATOR TRMBL2"/>
    <property type="match status" value="1"/>
</dbReference>
<dbReference type="Proteomes" id="UP001320972">
    <property type="component" value="Unassembled WGS sequence"/>
</dbReference>
<dbReference type="PANTHER" id="PTHR34293">
    <property type="entry name" value="HTH-TYPE TRANSCRIPTIONAL REGULATOR TRMBL2"/>
    <property type="match status" value="1"/>
</dbReference>
<dbReference type="Gene3D" id="1.10.10.10">
    <property type="entry name" value="Winged helix-like DNA-binding domain superfamily/Winged helix DNA-binding domain"/>
    <property type="match status" value="1"/>
</dbReference>
<comment type="caution">
    <text evidence="2">The sequence shown here is derived from an EMBL/GenBank/DDBJ whole genome shotgun (WGS) entry which is preliminary data.</text>
</comment>
<keyword evidence="3" id="KW-1185">Reference proteome</keyword>
<evidence type="ECO:0000313" key="3">
    <source>
        <dbReference type="Proteomes" id="UP001320972"/>
    </source>
</evidence>
<sequence length="245" mass="27670">MEQLGDELSRLGWGKYESACYHSLVKFGEMKASQVAARIDAQPAKVYQPLNSLHERGYVKVRSENPKRYVAQNPRYVIEKEQERFEAESDEILESLEEAWEVQIERGPDADDSAWVLSGQDGMNTELLNLIEDAEKSIIGFDTRLAWATRDVIEAIEEALENDVDVNIIGTPHSSDTLDRLDESGATTNISDNHNRSSYYIVDEKAVLLNIGTQEATLSFEDSDIAGIILDDYQTHEREQIEAQT</sequence>
<evidence type="ECO:0000259" key="1">
    <source>
        <dbReference type="Pfam" id="PF01978"/>
    </source>
</evidence>
<evidence type="ECO:0000313" key="2">
    <source>
        <dbReference type="EMBL" id="MCU4975634.1"/>
    </source>
</evidence>
<dbReference type="InterPro" id="IPR036388">
    <property type="entry name" value="WH-like_DNA-bd_sf"/>
</dbReference>
<reference evidence="2 3" key="1">
    <citation type="submission" date="2022-09" db="EMBL/GenBank/DDBJ databases">
        <title>Enrichment on poylsaccharides allowed isolation of novel metabolic and taxonomic groups of Haloarchaea.</title>
        <authorList>
            <person name="Sorokin D.Y."/>
            <person name="Elcheninov A.G."/>
            <person name="Khizhniak T.V."/>
            <person name="Kolganova T.V."/>
            <person name="Kublanov I.V."/>
        </authorList>
    </citation>
    <scope>NUCLEOTIDE SEQUENCE [LARGE SCALE GENOMIC DNA]</scope>
    <source>
        <strain evidence="2 3">AArc-m2/3/4</strain>
    </source>
</reference>
<dbReference type="InterPro" id="IPR002831">
    <property type="entry name" value="Tscrpt_reg_TrmB_N"/>
</dbReference>
<proteinExistence type="predicted"/>
<dbReference type="InterPro" id="IPR036390">
    <property type="entry name" value="WH_DNA-bd_sf"/>
</dbReference>
<dbReference type="InterPro" id="IPR051797">
    <property type="entry name" value="TrmB-like"/>
</dbReference>
<protein>
    <recommendedName>
        <fullName evidence="1">Transcription regulator TrmB N-terminal domain-containing protein</fullName>
    </recommendedName>
</protein>
<organism evidence="2 3">
    <name type="scientific">Natronoglomus mannanivorans</name>
    <dbReference type="NCBI Taxonomy" id="2979990"/>
    <lineage>
        <taxon>Archaea</taxon>
        <taxon>Methanobacteriati</taxon>
        <taxon>Methanobacteriota</taxon>
        <taxon>Stenosarchaea group</taxon>
        <taxon>Halobacteria</taxon>
        <taxon>Halobacteriales</taxon>
        <taxon>Natrialbaceae</taxon>
        <taxon>Natronoglomus</taxon>
    </lineage>
</organism>
<accession>A0ABT2QL70</accession>
<feature type="domain" description="Transcription regulator TrmB N-terminal" evidence="1">
    <location>
        <begin position="8"/>
        <end position="74"/>
    </location>
</feature>
<dbReference type="SUPFAM" id="SSF46785">
    <property type="entry name" value="Winged helix' DNA-binding domain"/>
    <property type="match status" value="1"/>
</dbReference>
<gene>
    <name evidence="2" type="ORF">OB955_23385</name>
</gene>
<name>A0ABT2QL70_9EURY</name>
<dbReference type="RefSeq" id="WP_338009290.1">
    <property type="nucleotide sequence ID" value="NZ_JAOPKB010000021.1"/>
</dbReference>
<dbReference type="EMBL" id="JAOPKB010000021">
    <property type="protein sequence ID" value="MCU4975634.1"/>
    <property type="molecule type" value="Genomic_DNA"/>
</dbReference>